<gene>
    <name evidence="3" type="primary">nifU</name>
</gene>
<dbReference type="AlphaFoldDB" id="A0A0A0V533"/>
<reference evidence="3" key="1">
    <citation type="submission" date="2014-09" db="EMBL/GenBank/DDBJ databases">
        <title>Azospirillum taihuensis sp. nov., a nitrogen-fixing bacterium isolated from cyanobacterial aggregates in a eutrophic Lake.</title>
        <authorList>
            <person name="Cai H."/>
            <person name="Jiang H."/>
        </authorList>
    </citation>
    <scope>NUCLEOTIDE SEQUENCE</scope>
    <source>
        <strain evidence="3">TH16</strain>
    </source>
</reference>
<evidence type="ECO:0000259" key="2">
    <source>
        <dbReference type="Pfam" id="PF01592"/>
    </source>
</evidence>
<evidence type="ECO:0000313" key="3">
    <source>
        <dbReference type="EMBL" id="AIW60944.1"/>
    </source>
</evidence>
<name>A0A0A0V533_9PROT</name>
<dbReference type="EMBL" id="KM679402">
    <property type="protein sequence ID" value="AIW60944.1"/>
    <property type="molecule type" value="Genomic_DNA"/>
</dbReference>
<dbReference type="Gene3D" id="3.90.1010.10">
    <property type="match status" value="1"/>
</dbReference>
<evidence type="ECO:0000256" key="1">
    <source>
        <dbReference type="ARBA" id="ARBA00006420"/>
    </source>
</evidence>
<dbReference type="Pfam" id="PF01592">
    <property type="entry name" value="NifU_N"/>
    <property type="match status" value="1"/>
</dbReference>
<protein>
    <submittedName>
        <fullName evidence="3">NifU</fullName>
    </submittedName>
</protein>
<dbReference type="InterPro" id="IPR002871">
    <property type="entry name" value="NIF_FeS_clus_asmbl_NifU_N"/>
</dbReference>
<dbReference type="PANTHER" id="PTHR10093">
    <property type="entry name" value="IRON-SULFUR CLUSTER ASSEMBLY ENZYME NIFU HOMOLOG"/>
    <property type="match status" value="1"/>
</dbReference>
<comment type="similarity">
    <text evidence="1">Belongs to the NifU family.</text>
</comment>
<dbReference type="SUPFAM" id="SSF82649">
    <property type="entry name" value="SufE/NifU"/>
    <property type="match status" value="1"/>
</dbReference>
<organism evidence="3">
    <name type="scientific">Azospirillum sp. TH16</name>
    <dbReference type="NCBI Taxonomy" id="1551543"/>
    <lineage>
        <taxon>Bacteria</taxon>
        <taxon>Pseudomonadati</taxon>
        <taxon>Pseudomonadota</taxon>
        <taxon>Alphaproteobacteria</taxon>
        <taxon>Rhodospirillales</taxon>
        <taxon>Azospirillaceae</taxon>
        <taxon>Azospirillum</taxon>
    </lineage>
</organism>
<dbReference type="GO" id="GO:0051536">
    <property type="term" value="F:iron-sulfur cluster binding"/>
    <property type="evidence" value="ECO:0007669"/>
    <property type="project" value="InterPro"/>
</dbReference>
<sequence length="160" mass="17708">MFDDLRDLYQEVILDHGKNPRNFGRPDAFNRQARGDNPMCGDKIAIYLTVGDDGTIQDLHFDGRGCAISQASASLMTEILRGKSMKEAEALFGYFHDMCTKDEDEQGDHGTLDEDATDKLAVLSGVREFPMRVKCATLAWHTMNAALHGEATTSTENASF</sequence>
<dbReference type="GO" id="GO:0016226">
    <property type="term" value="P:iron-sulfur cluster assembly"/>
    <property type="evidence" value="ECO:0007669"/>
    <property type="project" value="InterPro"/>
</dbReference>
<feature type="domain" description="NIF system FeS cluster assembly NifU N-terminal" evidence="2">
    <location>
        <begin position="9"/>
        <end position="91"/>
    </location>
</feature>
<dbReference type="FunFam" id="3.90.1010.10:FF:000002">
    <property type="entry name" value="Iron-sulfur cluster assembly scaffold protein NifU"/>
    <property type="match status" value="1"/>
</dbReference>
<dbReference type="CDD" id="cd06664">
    <property type="entry name" value="IscU_like"/>
    <property type="match status" value="1"/>
</dbReference>
<accession>A0A0A0V533</accession>
<dbReference type="GO" id="GO:0005506">
    <property type="term" value="F:iron ion binding"/>
    <property type="evidence" value="ECO:0007669"/>
    <property type="project" value="InterPro"/>
</dbReference>
<proteinExistence type="inferred from homology"/>
<dbReference type="NCBIfam" id="TIGR01994">
    <property type="entry name" value="SUF_scaf_2"/>
    <property type="match status" value="1"/>
</dbReference>